<dbReference type="KEGG" id="mpk:VL20_5352"/>
<organism evidence="1 2">
    <name type="scientific">Microcystis panniformis FACHB-1757</name>
    <dbReference type="NCBI Taxonomy" id="1638788"/>
    <lineage>
        <taxon>Bacteria</taxon>
        <taxon>Bacillati</taxon>
        <taxon>Cyanobacteriota</taxon>
        <taxon>Cyanophyceae</taxon>
        <taxon>Oscillatoriophycideae</taxon>
        <taxon>Chroococcales</taxon>
        <taxon>Microcystaceae</taxon>
        <taxon>Microcystis</taxon>
    </lineage>
</organism>
<sequence length="80" mass="9607">MNNPNARSHEEPIDSLIIYKKRTDISNLDPEERDYLESYERGEWISDLTPERVKELQAYARVTLEEREKERESKKEIIDP</sequence>
<evidence type="ECO:0000313" key="2">
    <source>
        <dbReference type="Proteomes" id="UP000068167"/>
    </source>
</evidence>
<keyword evidence="2" id="KW-1185">Reference proteome</keyword>
<dbReference type="PATRIC" id="fig|1638788.3.peg.5399"/>
<name>A0A0K1S820_9CHRO</name>
<accession>A0A0K1S820</accession>
<dbReference type="Proteomes" id="UP000068167">
    <property type="component" value="Chromosome"/>
</dbReference>
<dbReference type="AlphaFoldDB" id="A0A0K1S820"/>
<dbReference type="RefSeq" id="WP_052277819.1">
    <property type="nucleotide sequence ID" value="NZ_CP011339.1"/>
</dbReference>
<evidence type="ECO:0000313" key="1">
    <source>
        <dbReference type="EMBL" id="AKV70195.1"/>
    </source>
</evidence>
<gene>
    <name evidence="1" type="ORF">VL20_5352</name>
</gene>
<reference evidence="1 2" key="1">
    <citation type="journal article" date="2016" name="Stand. Genomic Sci.">
        <title>Complete genome sequence and genomic characterization of Microcystis panniformis FACHB 1757 by third-generation sequencing.</title>
        <authorList>
            <person name="Zhang J.Y."/>
            <person name="Guan R."/>
            <person name="Zhang H.J."/>
            <person name="Li H."/>
            <person name="Xiao P."/>
            <person name="Yu G.L."/>
            <person name="Du L."/>
            <person name="Cao D.M."/>
            <person name="Zhu B.C."/>
            <person name="Li R.H."/>
            <person name="Lu Z.H."/>
        </authorList>
    </citation>
    <scope>NUCLEOTIDE SEQUENCE [LARGE SCALE GENOMIC DNA]</scope>
    <source>
        <strain evidence="1 2">FACHB-1757</strain>
    </source>
</reference>
<protein>
    <submittedName>
        <fullName evidence="1">Uncharacterized protein</fullName>
    </submittedName>
</protein>
<dbReference type="EMBL" id="CP011339">
    <property type="protein sequence ID" value="AKV70195.1"/>
    <property type="molecule type" value="Genomic_DNA"/>
</dbReference>
<proteinExistence type="predicted"/>